<sequence>MAGERLYELMTGKGGKDSDYADVVYGTVISVSPLKVQIANNMVITDDFIELGRHIGKFKLQGKMKYKGSATNFQYHGHTGSASFSKAETNFPKKDFYLEIDNSLEKGDKVTLVRCDGGQRFYLLERTDKDGYGF</sequence>
<proteinExistence type="predicted"/>
<dbReference type="EMBL" id="NFLS01000001">
    <property type="protein sequence ID" value="OUQ58279.1"/>
    <property type="molecule type" value="Genomic_DNA"/>
</dbReference>
<reference evidence="3 4" key="1">
    <citation type="submission" date="2017-04" db="EMBL/GenBank/DDBJ databases">
        <title>Function of individual gut microbiota members based on whole genome sequencing of pure cultures obtained from chicken caecum.</title>
        <authorList>
            <person name="Medvecky M."/>
            <person name="Cejkova D."/>
            <person name="Polansky O."/>
            <person name="Karasova D."/>
            <person name="Kubasova T."/>
            <person name="Cizek A."/>
            <person name="Rychlik I."/>
        </authorList>
    </citation>
    <scope>NUCLEOTIDE SEQUENCE [LARGE SCALE GENOMIC DNA]</scope>
    <source>
        <strain evidence="3">An101</strain>
        <strain evidence="4">An115</strain>
    </source>
</reference>
<dbReference type="AlphaFoldDB" id="A0A1Y4UKC2"/>
<accession>A0A1Y4UKC2</accession>
<dbReference type="Proteomes" id="UP000195859">
    <property type="component" value="Unassembled WGS sequence"/>
</dbReference>
<evidence type="ECO:0008006" key="5">
    <source>
        <dbReference type="Google" id="ProtNLM"/>
    </source>
</evidence>
<dbReference type="InterPro" id="IPR022555">
    <property type="entry name" value="DUF2577"/>
</dbReference>
<dbReference type="Proteomes" id="UP000196293">
    <property type="component" value="Unassembled WGS sequence"/>
</dbReference>
<dbReference type="Pfam" id="PF10844">
    <property type="entry name" value="DUF2577"/>
    <property type="match status" value="1"/>
</dbReference>
<dbReference type="RefSeq" id="WP_087175715.1">
    <property type="nucleotide sequence ID" value="NZ_NFLS01000001.1"/>
</dbReference>
<protein>
    <recommendedName>
        <fullName evidence="5">DUF2577 domain-containing protein</fullName>
    </recommendedName>
</protein>
<organism evidence="2 3">
    <name type="scientific">Lactobacillus gallinarum</name>
    <dbReference type="NCBI Taxonomy" id="52242"/>
    <lineage>
        <taxon>Bacteria</taxon>
        <taxon>Bacillati</taxon>
        <taxon>Bacillota</taxon>
        <taxon>Bacilli</taxon>
        <taxon>Lactobacillales</taxon>
        <taxon>Lactobacillaceae</taxon>
        <taxon>Lactobacillus</taxon>
    </lineage>
</organism>
<evidence type="ECO:0000313" key="4">
    <source>
        <dbReference type="Proteomes" id="UP000196293"/>
    </source>
</evidence>
<evidence type="ECO:0000313" key="3">
    <source>
        <dbReference type="Proteomes" id="UP000195859"/>
    </source>
</evidence>
<gene>
    <name evidence="2" type="ORF">B5E44_06920</name>
    <name evidence="1" type="ORF">B5E59_00765</name>
</gene>
<keyword evidence="4" id="KW-1185">Reference proteome</keyword>
<name>A0A1Y4UKC2_9LACO</name>
<dbReference type="EMBL" id="NFLZ01000017">
    <property type="protein sequence ID" value="OUQ75491.1"/>
    <property type="molecule type" value="Genomic_DNA"/>
</dbReference>
<evidence type="ECO:0000313" key="1">
    <source>
        <dbReference type="EMBL" id="OUQ58279.1"/>
    </source>
</evidence>
<reference evidence="2" key="2">
    <citation type="journal article" date="2018" name="BMC Genomics">
        <title>Whole genome sequencing and function prediction of 133 gut anaerobes isolated from chicken caecum in pure cultures.</title>
        <authorList>
            <person name="Medvecky M."/>
            <person name="Cejkova D."/>
            <person name="Polansky O."/>
            <person name="Karasova D."/>
            <person name="Kubasova T."/>
            <person name="Cizek A."/>
            <person name="Rychlik I."/>
        </authorList>
    </citation>
    <scope>NUCLEOTIDE SEQUENCE</scope>
    <source>
        <strain evidence="2">An101</strain>
        <strain evidence="1">An115</strain>
    </source>
</reference>
<evidence type="ECO:0000313" key="2">
    <source>
        <dbReference type="EMBL" id="OUQ75491.1"/>
    </source>
</evidence>
<comment type="caution">
    <text evidence="2">The sequence shown here is derived from an EMBL/GenBank/DDBJ whole genome shotgun (WGS) entry which is preliminary data.</text>
</comment>